<dbReference type="SUPFAM" id="SSF69118">
    <property type="entry name" value="AhpD-like"/>
    <property type="match status" value="1"/>
</dbReference>
<dbReference type="NCBIfam" id="TIGR00778">
    <property type="entry name" value="ahpD_dom"/>
    <property type="match status" value="1"/>
</dbReference>
<evidence type="ECO:0000313" key="2">
    <source>
        <dbReference type="EMBL" id="QTP53864.1"/>
    </source>
</evidence>
<feature type="domain" description="Carboxymuconolactone decarboxylase-like" evidence="1">
    <location>
        <begin position="15"/>
        <end position="96"/>
    </location>
</feature>
<dbReference type="InterPro" id="IPR003779">
    <property type="entry name" value="CMD-like"/>
</dbReference>
<evidence type="ECO:0000313" key="3">
    <source>
        <dbReference type="Proteomes" id="UP000671868"/>
    </source>
</evidence>
<dbReference type="EMBL" id="CP053381">
    <property type="protein sequence ID" value="QTP53864.1"/>
    <property type="molecule type" value="Genomic_DNA"/>
</dbReference>
<dbReference type="Gene3D" id="1.20.1290.10">
    <property type="entry name" value="AhpD-like"/>
    <property type="match status" value="1"/>
</dbReference>
<organism evidence="2 3">
    <name type="scientific">Billgrantia sulfidoxydans</name>
    <dbReference type="NCBI Taxonomy" id="2733484"/>
    <lineage>
        <taxon>Bacteria</taxon>
        <taxon>Pseudomonadati</taxon>
        <taxon>Pseudomonadota</taxon>
        <taxon>Gammaproteobacteria</taxon>
        <taxon>Oceanospirillales</taxon>
        <taxon>Halomonadaceae</taxon>
        <taxon>Billgrantia</taxon>
    </lineage>
</organism>
<accession>A0ABX7W4I3</accession>
<dbReference type="InterPro" id="IPR029032">
    <property type="entry name" value="AhpD-like"/>
</dbReference>
<keyword evidence="3" id="KW-1185">Reference proteome</keyword>
<proteinExistence type="predicted"/>
<dbReference type="InterPro" id="IPR004675">
    <property type="entry name" value="AhpD_core"/>
</dbReference>
<dbReference type="Proteomes" id="UP000671868">
    <property type="component" value="Chromosome"/>
</dbReference>
<dbReference type="PANTHER" id="PTHR34846:SF10">
    <property type="entry name" value="CYTOPLASMIC PROTEIN"/>
    <property type="match status" value="1"/>
</dbReference>
<reference evidence="2 3" key="1">
    <citation type="journal article" date="2021" name="Front. Microbiol.">
        <title>Aerobic Denitrification and Heterotrophic Sulfur Oxidation in the Genus Halomonas Revealed by Six Novel Species Characterizations and Genome-Based Analysis.</title>
        <authorList>
            <person name="Wang L."/>
            <person name="Shao Z."/>
        </authorList>
    </citation>
    <scope>NUCLEOTIDE SEQUENCE [LARGE SCALE GENOMIC DNA]</scope>
    <source>
        <strain evidence="2 3">MCCC 1A11059</strain>
    </source>
</reference>
<dbReference type="RefSeq" id="WP_197449680.1">
    <property type="nucleotide sequence ID" value="NZ_CP053381.1"/>
</dbReference>
<evidence type="ECO:0000259" key="1">
    <source>
        <dbReference type="Pfam" id="PF02627"/>
    </source>
</evidence>
<protein>
    <submittedName>
        <fullName evidence="2">Carboxymuconolactone decarboxylase family protein</fullName>
    </submittedName>
</protein>
<gene>
    <name evidence="2" type="ORF">HNO51_03695</name>
</gene>
<name>A0ABX7W4I3_9GAMM</name>
<dbReference type="Pfam" id="PF02627">
    <property type="entry name" value="CMD"/>
    <property type="match status" value="1"/>
</dbReference>
<sequence>MRMNYYAASPAGLKAMLGLQHHVHQAAEAGELGDGLLALVYTRVSQINGCAYCIDMHTKDARQAGETEQRLYGLSAWRETPFYSPRERAALAWAEANTLIAGNGIDEALYAATREHFSAKGLADLTLAICTINAWNRLSISFGAEAGSYQAGDHD</sequence>
<dbReference type="PANTHER" id="PTHR34846">
    <property type="entry name" value="4-CARBOXYMUCONOLACTONE DECARBOXYLASE FAMILY PROTEIN (AFU_ORTHOLOGUE AFUA_6G11590)"/>
    <property type="match status" value="1"/>
</dbReference>